<proteinExistence type="predicted"/>
<keyword evidence="3" id="KW-1185">Reference proteome</keyword>
<keyword evidence="1" id="KW-0812">Transmembrane</keyword>
<organism evidence="2 3">
    <name type="scientific">Paenibacillus apiarius</name>
    <dbReference type="NCBI Taxonomy" id="46240"/>
    <lineage>
        <taxon>Bacteria</taxon>
        <taxon>Bacillati</taxon>
        <taxon>Bacillota</taxon>
        <taxon>Bacilli</taxon>
        <taxon>Bacillales</taxon>
        <taxon>Paenibacillaceae</taxon>
        <taxon>Paenibacillus</taxon>
    </lineage>
</organism>
<feature type="transmembrane region" description="Helical" evidence="1">
    <location>
        <begin position="6"/>
        <end position="25"/>
    </location>
</feature>
<keyword evidence="1" id="KW-0472">Membrane</keyword>
<dbReference type="Proteomes" id="UP001207626">
    <property type="component" value="Unassembled WGS sequence"/>
</dbReference>
<sequence length="65" mass="7754">MLIYVKWLVLIIVASIGVGMFVEMIRRRAFYIRYRIFHHTERLHKQRLSGRLHPYTLGPEALSIS</sequence>
<dbReference type="RefSeq" id="WP_087432931.1">
    <property type="nucleotide sequence ID" value="NZ_JAMDLV010000038.1"/>
</dbReference>
<dbReference type="EMBL" id="JAMDLW010000001">
    <property type="protein sequence ID" value="MCY9518466.1"/>
    <property type="molecule type" value="Genomic_DNA"/>
</dbReference>
<keyword evidence="1" id="KW-1133">Transmembrane helix</keyword>
<protein>
    <submittedName>
        <fullName evidence="2">Uncharacterized protein</fullName>
    </submittedName>
</protein>
<evidence type="ECO:0000313" key="3">
    <source>
        <dbReference type="Proteomes" id="UP001207626"/>
    </source>
</evidence>
<comment type="caution">
    <text evidence="2">The sequence shown here is derived from an EMBL/GenBank/DDBJ whole genome shotgun (WGS) entry which is preliminary data.</text>
</comment>
<gene>
    <name evidence="2" type="ORF">M5X09_02110</name>
</gene>
<evidence type="ECO:0000256" key="1">
    <source>
        <dbReference type="SAM" id="Phobius"/>
    </source>
</evidence>
<name>A0ABT4DM82_9BACL</name>
<evidence type="ECO:0000313" key="2">
    <source>
        <dbReference type="EMBL" id="MCY9518466.1"/>
    </source>
</evidence>
<accession>A0ABT4DM82</accession>
<reference evidence="2 3" key="1">
    <citation type="submission" date="2022-05" db="EMBL/GenBank/DDBJ databases">
        <title>Genome Sequencing of Bee-Associated Microbes.</title>
        <authorList>
            <person name="Dunlap C."/>
        </authorList>
    </citation>
    <scope>NUCLEOTIDE SEQUENCE [LARGE SCALE GENOMIC DNA]</scope>
    <source>
        <strain evidence="2 3">NRRL NRS-1438</strain>
    </source>
</reference>